<reference evidence="2 3" key="1">
    <citation type="submission" date="2024-06" db="EMBL/GenBank/DDBJ databases">
        <authorList>
            <person name="Kim D.-U."/>
        </authorList>
    </citation>
    <scope>NUCLEOTIDE SEQUENCE [LARGE SCALE GENOMIC DNA]</scope>
    <source>
        <strain evidence="2 3">KACC15460</strain>
    </source>
</reference>
<organism evidence="2 3">
    <name type="scientific">Mesorhizobium shangrilense</name>
    <dbReference type="NCBI Taxonomy" id="460060"/>
    <lineage>
        <taxon>Bacteria</taxon>
        <taxon>Pseudomonadati</taxon>
        <taxon>Pseudomonadota</taxon>
        <taxon>Alphaproteobacteria</taxon>
        <taxon>Hyphomicrobiales</taxon>
        <taxon>Phyllobacteriaceae</taxon>
        <taxon>Mesorhizobium</taxon>
    </lineage>
</organism>
<proteinExistence type="predicted"/>
<comment type="caution">
    <text evidence="2">The sequence shown here is derived from an EMBL/GenBank/DDBJ whole genome shotgun (WGS) entry which is preliminary data.</text>
</comment>
<accession>A0ABV2D7B8</accession>
<dbReference type="Pfam" id="PF21834">
    <property type="entry name" value="DUF6894"/>
    <property type="match status" value="1"/>
</dbReference>
<dbReference type="InterPro" id="IPR054189">
    <property type="entry name" value="DUF6894"/>
</dbReference>
<sequence length="78" mass="9137">MPRYYLDLYHGDGLTVDEEGQVFETRARLRREAMRILPDVLRDEMFDGDRARIMVKVRDESGRAVFEASLTLDSAWND</sequence>
<feature type="domain" description="DUF6894" evidence="1">
    <location>
        <begin position="3"/>
        <end position="71"/>
    </location>
</feature>
<evidence type="ECO:0000313" key="2">
    <source>
        <dbReference type="EMBL" id="MET2825903.1"/>
    </source>
</evidence>
<dbReference type="RefSeq" id="WP_354457975.1">
    <property type="nucleotide sequence ID" value="NZ_JBEWSZ010000001.1"/>
</dbReference>
<name>A0ABV2D7B8_9HYPH</name>
<evidence type="ECO:0000313" key="3">
    <source>
        <dbReference type="Proteomes" id="UP001548832"/>
    </source>
</evidence>
<gene>
    <name evidence="2" type="ORF">ABVQ20_02825</name>
</gene>
<dbReference type="EMBL" id="JBEWSZ010000001">
    <property type="protein sequence ID" value="MET2825903.1"/>
    <property type="molecule type" value="Genomic_DNA"/>
</dbReference>
<evidence type="ECO:0000259" key="1">
    <source>
        <dbReference type="Pfam" id="PF21834"/>
    </source>
</evidence>
<keyword evidence="3" id="KW-1185">Reference proteome</keyword>
<protein>
    <recommendedName>
        <fullName evidence="1">DUF6894 domain-containing protein</fullName>
    </recommendedName>
</protein>
<dbReference type="Proteomes" id="UP001548832">
    <property type="component" value="Unassembled WGS sequence"/>
</dbReference>